<protein>
    <submittedName>
        <fullName evidence="2">Uncharacterized protein</fullName>
    </submittedName>
</protein>
<name>A0A0A9CGY1_ARUDO</name>
<feature type="region of interest" description="Disordered" evidence="1">
    <location>
        <begin position="1"/>
        <end position="25"/>
    </location>
</feature>
<evidence type="ECO:0000313" key="2">
    <source>
        <dbReference type="EMBL" id="JAD72605.1"/>
    </source>
</evidence>
<organism evidence="2">
    <name type="scientific">Arundo donax</name>
    <name type="common">Giant reed</name>
    <name type="synonym">Donax arundinaceus</name>
    <dbReference type="NCBI Taxonomy" id="35708"/>
    <lineage>
        <taxon>Eukaryota</taxon>
        <taxon>Viridiplantae</taxon>
        <taxon>Streptophyta</taxon>
        <taxon>Embryophyta</taxon>
        <taxon>Tracheophyta</taxon>
        <taxon>Spermatophyta</taxon>
        <taxon>Magnoliopsida</taxon>
        <taxon>Liliopsida</taxon>
        <taxon>Poales</taxon>
        <taxon>Poaceae</taxon>
        <taxon>PACMAD clade</taxon>
        <taxon>Arundinoideae</taxon>
        <taxon>Arundineae</taxon>
        <taxon>Arundo</taxon>
    </lineage>
</organism>
<reference evidence="2" key="1">
    <citation type="submission" date="2014-09" db="EMBL/GenBank/DDBJ databases">
        <authorList>
            <person name="Magalhaes I.L.F."/>
            <person name="Oliveira U."/>
            <person name="Santos F.R."/>
            <person name="Vidigal T.H.D.A."/>
            <person name="Brescovit A.D."/>
            <person name="Santos A.J."/>
        </authorList>
    </citation>
    <scope>NUCLEOTIDE SEQUENCE</scope>
    <source>
        <tissue evidence="2">Shoot tissue taken approximately 20 cm above the soil surface</tissue>
    </source>
</reference>
<reference evidence="2" key="2">
    <citation type="journal article" date="2015" name="Data Brief">
        <title>Shoot transcriptome of the giant reed, Arundo donax.</title>
        <authorList>
            <person name="Barrero R.A."/>
            <person name="Guerrero F.D."/>
            <person name="Moolhuijzen P."/>
            <person name="Goolsby J.A."/>
            <person name="Tidwell J."/>
            <person name="Bellgard S.E."/>
            <person name="Bellgard M.I."/>
        </authorList>
    </citation>
    <scope>NUCLEOTIDE SEQUENCE</scope>
    <source>
        <tissue evidence="2">Shoot tissue taken approximately 20 cm above the soil surface</tissue>
    </source>
</reference>
<evidence type="ECO:0000256" key="1">
    <source>
        <dbReference type="SAM" id="MobiDB-lite"/>
    </source>
</evidence>
<dbReference type="AlphaFoldDB" id="A0A0A9CGY1"/>
<accession>A0A0A9CGY1</accession>
<proteinExistence type="predicted"/>
<dbReference type="EMBL" id="GBRH01225290">
    <property type="protein sequence ID" value="JAD72605.1"/>
    <property type="molecule type" value="Transcribed_RNA"/>
</dbReference>
<sequence>MDLGDQLSEASRQEERCEPYIGGCN</sequence>